<gene>
    <name evidence="6" type="primary">MKS1_2</name>
    <name evidence="6" type="ORF">AMECASPLE_039239</name>
</gene>
<keyword evidence="4" id="KW-0206">Cytoskeleton</keyword>
<comment type="caution">
    <text evidence="6">The sequence shown here is derived from an EMBL/GenBank/DDBJ whole genome shotgun (WGS) entry which is preliminary data.</text>
</comment>
<dbReference type="PANTHER" id="PTHR12968:SF4">
    <property type="entry name" value="TECTONIC-LIKE COMPLEX MEMBER MKS1"/>
    <property type="match status" value="1"/>
</dbReference>
<organism evidence="6 7">
    <name type="scientific">Ameca splendens</name>
    <dbReference type="NCBI Taxonomy" id="208324"/>
    <lineage>
        <taxon>Eukaryota</taxon>
        <taxon>Metazoa</taxon>
        <taxon>Chordata</taxon>
        <taxon>Craniata</taxon>
        <taxon>Vertebrata</taxon>
        <taxon>Euteleostomi</taxon>
        <taxon>Actinopterygii</taxon>
        <taxon>Neopterygii</taxon>
        <taxon>Teleostei</taxon>
        <taxon>Neoteleostei</taxon>
        <taxon>Acanthomorphata</taxon>
        <taxon>Ovalentaria</taxon>
        <taxon>Atherinomorphae</taxon>
        <taxon>Cyprinodontiformes</taxon>
        <taxon>Goodeidae</taxon>
        <taxon>Ameca</taxon>
    </lineage>
</organism>
<evidence type="ECO:0000256" key="4">
    <source>
        <dbReference type="ARBA" id="ARBA00023212"/>
    </source>
</evidence>
<dbReference type="Proteomes" id="UP001469553">
    <property type="component" value="Unassembled WGS sequence"/>
</dbReference>
<accession>A0ABV0Y8B3</accession>
<proteinExistence type="predicted"/>
<evidence type="ECO:0000256" key="1">
    <source>
        <dbReference type="ARBA" id="ARBA00004120"/>
    </source>
</evidence>
<dbReference type="Pfam" id="PF07162">
    <property type="entry name" value="B9-C2"/>
    <property type="match status" value="1"/>
</dbReference>
<dbReference type="PROSITE" id="PS51381">
    <property type="entry name" value="C2_B9"/>
    <property type="match status" value="1"/>
</dbReference>
<sequence length="146" mass="17153">MLVLLCRIVTEGEKREVWRFTLENVSTVMKPEERDREQNMYKDLYGRHKEYLNSLVGQDFEMPPAGILRYLLHGEIVSAKGYEYDNLYINFFMELPNNWSSLLFQPLSGVTQTCRTKSLGKENVAFFGYPFSFEAFYMSEKESEGQ</sequence>
<reference evidence="6 7" key="1">
    <citation type="submission" date="2021-06" db="EMBL/GenBank/DDBJ databases">
        <authorList>
            <person name="Palmer J.M."/>
        </authorList>
    </citation>
    <scope>NUCLEOTIDE SEQUENCE [LARGE SCALE GENOMIC DNA]</scope>
    <source>
        <strain evidence="6 7">AS_MEX2019</strain>
        <tissue evidence="6">Muscle</tissue>
    </source>
</reference>
<dbReference type="PANTHER" id="PTHR12968">
    <property type="entry name" value="B9 DOMAIN-CONTAINING"/>
    <property type="match status" value="1"/>
</dbReference>
<keyword evidence="2" id="KW-0963">Cytoplasm</keyword>
<comment type="subcellular location">
    <subcellularLocation>
        <location evidence="1">Cytoplasm</location>
        <location evidence="1">Cytoskeleton</location>
        <location evidence="1">Cilium basal body</location>
    </subcellularLocation>
</comment>
<evidence type="ECO:0000313" key="7">
    <source>
        <dbReference type="Proteomes" id="UP001469553"/>
    </source>
</evidence>
<keyword evidence="5" id="KW-0966">Cell projection</keyword>
<name>A0ABV0Y8B3_9TELE</name>
<dbReference type="EMBL" id="JAHRIP010026790">
    <property type="protein sequence ID" value="MEQ2290035.1"/>
    <property type="molecule type" value="Genomic_DNA"/>
</dbReference>
<evidence type="ECO:0000313" key="6">
    <source>
        <dbReference type="EMBL" id="MEQ2290035.1"/>
    </source>
</evidence>
<evidence type="ECO:0000256" key="2">
    <source>
        <dbReference type="ARBA" id="ARBA00022490"/>
    </source>
</evidence>
<dbReference type="InterPro" id="IPR010796">
    <property type="entry name" value="C2_B9-type_dom"/>
</dbReference>
<keyword evidence="7" id="KW-1185">Reference proteome</keyword>
<evidence type="ECO:0000256" key="5">
    <source>
        <dbReference type="ARBA" id="ARBA00023273"/>
    </source>
</evidence>
<evidence type="ECO:0000256" key="3">
    <source>
        <dbReference type="ARBA" id="ARBA00022794"/>
    </source>
</evidence>
<keyword evidence="3" id="KW-0970">Cilium biogenesis/degradation</keyword>
<protein>
    <submittedName>
        <fullName evidence="6">Pleiotropic negative transcriptional regulator</fullName>
    </submittedName>
</protein>